<dbReference type="InterPro" id="IPR051609">
    <property type="entry name" value="NmrA/Isoflavone_reductase-like"/>
</dbReference>
<organism evidence="4 5">
    <name type="scientific">Rhizoctonia solani</name>
    <dbReference type="NCBI Taxonomy" id="456999"/>
    <lineage>
        <taxon>Eukaryota</taxon>
        <taxon>Fungi</taxon>
        <taxon>Dikarya</taxon>
        <taxon>Basidiomycota</taxon>
        <taxon>Agaricomycotina</taxon>
        <taxon>Agaricomycetes</taxon>
        <taxon>Cantharellales</taxon>
        <taxon>Ceratobasidiaceae</taxon>
        <taxon>Rhizoctonia</taxon>
    </lineage>
</organism>
<dbReference type="AlphaFoldDB" id="A0A0K6GG81"/>
<dbReference type="CDD" id="cd05259">
    <property type="entry name" value="PCBER_SDR_a"/>
    <property type="match status" value="1"/>
</dbReference>
<accession>A0A0K6GG81</accession>
<evidence type="ECO:0000259" key="3">
    <source>
        <dbReference type="Pfam" id="PF05368"/>
    </source>
</evidence>
<dbReference type="GO" id="GO:0016491">
    <property type="term" value="F:oxidoreductase activity"/>
    <property type="evidence" value="ECO:0007669"/>
    <property type="project" value="UniProtKB-KW"/>
</dbReference>
<dbReference type="InterPro" id="IPR036291">
    <property type="entry name" value="NAD(P)-bd_dom_sf"/>
</dbReference>
<dbReference type="Pfam" id="PF05368">
    <property type="entry name" value="NmrA"/>
    <property type="match status" value="1"/>
</dbReference>
<protein>
    <recommendedName>
        <fullName evidence="3">NmrA-like domain-containing protein</fullName>
    </recommendedName>
</protein>
<feature type="domain" description="NmrA-like" evidence="3">
    <location>
        <begin position="4"/>
        <end position="247"/>
    </location>
</feature>
<sequence length="284" mass="30881">MIAKTIALAGVNGHVGKGFAKEFLNQGFDLRILTRIESLESATIQELRAAGASVHVISYDDEASIVKALQGADVLVSTVSPAALSSAQLPLVRAAKVAGIQLFFPSEYGGVYEDESDSSPMAQARKSVLDAAQDVGLPFAVLSNGAFPDYCFTPPFGYNFAEKKVTVWGDGNAKATWTTIHSVAEWIANVLKTTPIEQLQNRQFHIEGNNITANEIIKLWEQKHGAKLHVEYRPLKELEDRIDAEKFDILAYVVHKLSSGAVEVGGEHNGLYADWKPESLATIL</sequence>
<dbReference type="SUPFAM" id="SSF51735">
    <property type="entry name" value="NAD(P)-binding Rossmann-fold domains"/>
    <property type="match status" value="1"/>
</dbReference>
<evidence type="ECO:0000256" key="2">
    <source>
        <dbReference type="ARBA" id="ARBA00023002"/>
    </source>
</evidence>
<dbReference type="Gene3D" id="3.90.25.10">
    <property type="entry name" value="UDP-galactose 4-epimerase, domain 1"/>
    <property type="match status" value="1"/>
</dbReference>
<dbReference type="InterPro" id="IPR008030">
    <property type="entry name" value="NmrA-like"/>
</dbReference>
<dbReference type="PANTHER" id="PTHR47706:SF9">
    <property type="entry name" value="NMRA-LIKE DOMAIN-CONTAINING PROTEIN-RELATED"/>
    <property type="match status" value="1"/>
</dbReference>
<reference evidence="4 5" key="1">
    <citation type="submission" date="2015-07" db="EMBL/GenBank/DDBJ databases">
        <authorList>
            <person name="Noorani M."/>
        </authorList>
    </citation>
    <scope>NUCLEOTIDE SEQUENCE [LARGE SCALE GENOMIC DNA]</scope>
    <source>
        <strain evidence="4">BBA 69670</strain>
    </source>
</reference>
<evidence type="ECO:0000313" key="5">
    <source>
        <dbReference type="Proteomes" id="UP000044841"/>
    </source>
</evidence>
<dbReference type="Gene3D" id="3.40.50.720">
    <property type="entry name" value="NAD(P)-binding Rossmann-like Domain"/>
    <property type="match status" value="1"/>
</dbReference>
<keyword evidence="5" id="KW-1185">Reference proteome</keyword>
<evidence type="ECO:0000313" key="4">
    <source>
        <dbReference type="EMBL" id="CUA77389.1"/>
    </source>
</evidence>
<proteinExistence type="predicted"/>
<gene>
    <name evidence="4" type="ORF">RSOLAG22IIIB_12723</name>
</gene>
<name>A0A0K6GG81_9AGAM</name>
<dbReference type="PANTHER" id="PTHR47706">
    <property type="entry name" value="NMRA-LIKE FAMILY PROTEIN"/>
    <property type="match status" value="1"/>
</dbReference>
<dbReference type="Proteomes" id="UP000044841">
    <property type="component" value="Unassembled WGS sequence"/>
</dbReference>
<keyword evidence="2" id="KW-0560">Oxidoreductase</keyword>
<evidence type="ECO:0000256" key="1">
    <source>
        <dbReference type="ARBA" id="ARBA00022857"/>
    </source>
</evidence>
<keyword evidence="1" id="KW-0521">NADP</keyword>
<dbReference type="EMBL" id="CYGV01001839">
    <property type="protein sequence ID" value="CUA77389.1"/>
    <property type="molecule type" value="Genomic_DNA"/>
</dbReference>
<dbReference type="InterPro" id="IPR045312">
    <property type="entry name" value="PCBER-like"/>
</dbReference>